<dbReference type="InterPro" id="IPR033764">
    <property type="entry name" value="Sdr_B"/>
</dbReference>
<evidence type="ECO:0000256" key="3">
    <source>
        <dbReference type="ARBA" id="ARBA00022729"/>
    </source>
</evidence>
<keyword evidence="8" id="KW-1185">Reference proteome</keyword>
<dbReference type="Gene3D" id="2.60.40.10">
    <property type="entry name" value="Immunoglobulins"/>
    <property type="match status" value="4"/>
</dbReference>
<feature type="domain" description="DUF11" evidence="5">
    <location>
        <begin position="981"/>
        <end position="1063"/>
    </location>
</feature>
<evidence type="ECO:0000256" key="1">
    <source>
        <dbReference type="ARBA" id="ARBA00004613"/>
    </source>
</evidence>
<reference evidence="8" key="1">
    <citation type="submission" date="2017-08" db="EMBL/GenBank/DDBJ databases">
        <authorList>
            <person name="Grouzdev D.S."/>
            <person name="Gaisin V.A."/>
            <person name="Rysina M.S."/>
            <person name="Gorlenko V.M."/>
        </authorList>
    </citation>
    <scope>NUCLEOTIDE SEQUENCE [LARGE SCALE GENOMIC DNA]</scope>
    <source>
        <strain evidence="8">Kir15-3F</strain>
    </source>
</reference>
<dbReference type="GO" id="GO:0005576">
    <property type="term" value="C:extracellular region"/>
    <property type="evidence" value="ECO:0007669"/>
    <property type="project" value="UniProtKB-SubCell"/>
</dbReference>
<feature type="domain" description="DUF11" evidence="5">
    <location>
        <begin position="856"/>
        <end position="953"/>
    </location>
</feature>
<evidence type="ECO:0000259" key="5">
    <source>
        <dbReference type="Pfam" id="PF01345"/>
    </source>
</evidence>
<sequence length="1742" mass="184538">MSSPASPNPAPLPPPRIPALVVALALLVVGGLAFVLSAPPPPAAARITNPPDSPIASIRRCIQSGESLGRPSHFSPRFVAACMAGAFDRPSYDFDNAIPDNAGRTFAILTEFGASSNGRTGHRTLATAGDGGLSGAVNDGGTGLGTVFGLAYSTGSHPDTHPALQGEQIFAASYVKRVTRFGMGGPGAIYVIDRTTREARLYAQVPGVVPGPAGAQAGPAGFANLPGDGSAGVFPNSAFHAYTPEMGGLHTFGRDDTTAPHVGRAGLGGLAVSSDERWLATVNLRSRNVVFFDTHSAGSNPTPEEFIINPGVAGCPGGNGDFRPFALTYHPDDEGNDFAYLGYVCSGETHAHENRRDHLYAGVLRWQAGVGTVSRVLHFRLDAFDAQRATGAWRDGNEDQLSTQWMPWRDATLFHPGTTSTIQQPMLTSIAFTEAGDMLLGLRSRATDIGTTERFPDIYTRGQGDMLVARSTGSGGWTAPDSGSHDHFRDETGYLFSSPRSNPVYPEGLGGGVTTVPGMHDGSYGGEVVSTAARPRDNEHWSGALWFDVETGGEPTAAEEFYNGANHFKSSGLGDVELLCGWRAIGSRVWHDENGNGIQDPGEPDIHGVVLELLDANGIPRASVTTGPVNPDEPEGDNWRFYVAPHEEYSVRIRPDMFAPGGILEGFAPTRQHAGGDPRLDSDADANGVVAIGVGLRSQVDLRYAFGLVEGEPEPWVEKTGPPTVNAGQELVYTIRYGNRGHRAADGVTIVDTLPTGFTYLSATGNHTVVGQTITWNLGTLEGGAGEGTAANPALQVTLRVRATGTETDFPLDTTTPGLDRVAEWQRTNTAIISSTTPDVDPDSSSTTTTIRRPNLTISKSGPATAEAGEHFDYTITVRNNGVLNAAGVVVEDTLPAGLTYVSSPQVHTRDAQRVRWNVGTLNAGTSRTFTLRVRAAATFDPATRTSWSRTNAVLVTTTTPGAGEKWATTSTLLQRPNLTIQITSPSPVNAGAEFDYTITIGNDGSIAAREVSLVHDLPTVISYLSATGTHTRSGQRITWANLGTLAVNGSRTFTVRVRATENLNHFPITMEPNRRTSISAVSWATVDATNAASAMDSVTTTIQRPEVSIRLTGPTPILVGDEAVYTITYENAGTAPAHGVQVTYTMPDGYDVVSSSGGGTRTQSGQTLTWASVGTVAAGASGSIEVRVRPTVNAAETATHEARISTTSVADSPHNNLATLVVRVQFPDVWAELTLPTASAELPVGEWHPVRVNFGNYGDGLARTSLFTVTLPMEVNQTRNLPAGCALLASNQVRCNVGDLAPGASGSRSFEFRLPPDYPPDDVTIAVRIDTATPERPSDMGNNDDERICRAMRPNVYIQVRGENQSVPMEPGWRSYVRFRVTYGNDVSSATLPVGQRRPANRTWPAQNVEISVPIPANAQVHTVVHPPSVTYVIDGNTLRFTLGTLAARASGSIAITLEINEQPGGSVGMAASIATSSPGDEPVDNQSSDSMTILPPPADVPEGSGDLRLAIHSTLDPAHRGGSSRDAVYRSDDTNITWPAGEVLDFTPRLVTLNIPNPTWGDPTTPYGVQGRVTGWSIVNFGLPTGTVGAHGADARGIAGCRAGSTALAGTRLNGCTYAYPGATNQWSPLNSVIPGHTVSEGEMEGQGHVYWTHRPVAGAQLPSMRNDVYLFALPELRPVQLTVAVEVEVRVMNLYPGAPLGDWSYAPVELTTIPRQRHVYEGTFVITLLTPRSVVGPGS</sequence>
<feature type="compositionally biased region" description="Low complexity" evidence="4">
    <location>
        <begin position="834"/>
        <end position="850"/>
    </location>
</feature>
<dbReference type="InterPro" id="IPR051172">
    <property type="entry name" value="Chlamydia_OmcB"/>
</dbReference>
<proteinExistence type="predicted"/>
<comment type="subcellular location">
    <subcellularLocation>
        <location evidence="1">Secreted</location>
    </subcellularLocation>
</comment>
<gene>
    <name evidence="7" type="ORF">CJ255_13175</name>
</gene>
<dbReference type="EMBL" id="NQWI01000060">
    <property type="protein sequence ID" value="PDW02596.1"/>
    <property type="molecule type" value="Genomic_DNA"/>
</dbReference>
<feature type="domain" description="SD-repeat containing protein B" evidence="6">
    <location>
        <begin position="584"/>
        <end position="691"/>
    </location>
</feature>
<evidence type="ECO:0000256" key="4">
    <source>
        <dbReference type="SAM" id="MobiDB-lite"/>
    </source>
</evidence>
<organism evidence="7 8">
    <name type="scientific">Candidatus Viridilinea mediisalina</name>
    <dbReference type="NCBI Taxonomy" id="2024553"/>
    <lineage>
        <taxon>Bacteria</taxon>
        <taxon>Bacillati</taxon>
        <taxon>Chloroflexota</taxon>
        <taxon>Chloroflexia</taxon>
        <taxon>Chloroflexales</taxon>
        <taxon>Chloroflexineae</taxon>
        <taxon>Oscillochloridaceae</taxon>
        <taxon>Candidatus Viridilinea</taxon>
    </lineage>
</organism>
<dbReference type="Pfam" id="PF01345">
    <property type="entry name" value="DUF11"/>
    <property type="match status" value="4"/>
</dbReference>
<protein>
    <recommendedName>
        <fullName evidence="9">DUF11 domain-containing protein</fullName>
    </recommendedName>
</protein>
<evidence type="ECO:0000313" key="7">
    <source>
        <dbReference type="EMBL" id="PDW02596.1"/>
    </source>
</evidence>
<dbReference type="RefSeq" id="WP_097644569.1">
    <property type="nucleotide sequence ID" value="NZ_NQWI01000060.1"/>
</dbReference>
<feature type="domain" description="DUF11" evidence="5">
    <location>
        <begin position="1115"/>
        <end position="1221"/>
    </location>
</feature>
<dbReference type="SUPFAM" id="SSF117074">
    <property type="entry name" value="Hypothetical protein PA1324"/>
    <property type="match status" value="1"/>
</dbReference>
<dbReference type="InterPro" id="IPR001434">
    <property type="entry name" value="OmcB-like_DUF11"/>
</dbReference>
<dbReference type="Pfam" id="PF17210">
    <property type="entry name" value="SdrD_B"/>
    <property type="match status" value="1"/>
</dbReference>
<dbReference type="Proteomes" id="UP000220527">
    <property type="component" value="Unassembled WGS sequence"/>
</dbReference>
<evidence type="ECO:0008006" key="9">
    <source>
        <dbReference type="Google" id="ProtNLM"/>
    </source>
</evidence>
<evidence type="ECO:0000313" key="8">
    <source>
        <dbReference type="Proteomes" id="UP000220527"/>
    </source>
</evidence>
<dbReference type="InterPro" id="IPR013783">
    <property type="entry name" value="Ig-like_fold"/>
</dbReference>
<dbReference type="OrthoDB" id="134475at2"/>
<comment type="caution">
    <text evidence="7">The sequence shown here is derived from an EMBL/GenBank/DDBJ whole genome shotgun (WGS) entry which is preliminary data.</text>
</comment>
<feature type="domain" description="DUF11" evidence="5">
    <location>
        <begin position="718"/>
        <end position="850"/>
    </location>
</feature>
<keyword evidence="3" id="KW-0732">Signal</keyword>
<evidence type="ECO:0000259" key="6">
    <source>
        <dbReference type="Pfam" id="PF17210"/>
    </source>
</evidence>
<evidence type="ECO:0000256" key="2">
    <source>
        <dbReference type="ARBA" id="ARBA00022525"/>
    </source>
</evidence>
<name>A0A2A6RI74_9CHLR</name>
<dbReference type="NCBIfam" id="TIGR01451">
    <property type="entry name" value="B_ant_repeat"/>
    <property type="match status" value="4"/>
</dbReference>
<keyword evidence="2" id="KW-0964">Secreted</keyword>
<feature type="region of interest" description="Disordered" evidence="4">
    <location>
        <begin position="834"/>
        <end position="864"/>
    </location>
</feature>
<dbReference type="InterPro" id="IPR047589">
    <property type="entry name" value="DUF11_rpt"/>
</dbReference>
<accession>A0A2A6RI74</accession>
<dbReference type="PANTHER" id="PTHR34819">
    <property type="entry name" value="LARGE CYSTEINE-RICH PERIPLASMIC PROTEIN OMCB"/>
    <property type="match status" value="1"/>
</dbReference>